<evidence type="ECO:0000256" key="16">
    <source>
        <dbReference type="SAM" id="Phobius"/>
    </source>
</evidence>
<sequence length="123" mass="13809">MAYLTDRKRAVGMGSAKTGTQNFWWMTVSSYGLLILTPLFLCTFGSQLGQPYEEVLAHFARPYPAVITALMLVAGFLHFIRGMRMVIEDYSHGMTREWLIIAVTCLSYFAMGMGVFALVRLAL</sequence>
<evidence type="ECO:0000256" key="13">
    <source>
        <dbReference type="ARBA" id="ARBA00022989"/>
    </source>
</evidence>
<dbReference type="Proteomes" id="UP001553161">
    <property type="component" value="Unassembled WGS sequence"/>
</dbReference>
<evidence type="ECO:0000256" key="2">
    <source>
        <dbReference type="ARBA" id="ARBA00004050"/>
    </source>
</evidence>
<keyword evidence="14" id="KW-0408">Iron</keyword>
<keyword evidence="13 16" id="KW-1133">Transmembrane helix</keyword>
<comment type="function">
    <text evidence="2">Membrane-anchoring subunit of succinate dehydrogenase (SDH).</text>
</comment>
<evidence type="ECO:0000256" key="5">
    <source>
        <dbReference type="ARBA" id="ARBA00011558"/>
    </source>
</evidence>
<dbReference type="NCBIfam" id="TIGR02968">
    <property type="entry name" value="succ_dehyd_anc"/>
    <property type="match status" value="1"/>
</dbReference>
<feature type="transmembrane region" description="Helical" evidence="16">
    <location>
        <begin position="61"/>
        <end position="79"/>
    </location>
</feature>
<dbReference type="InterPro" id="IPR034804">
    <property type="entry name" value="SQR/QFR_C/D"/>
</dbReference>
<comment type="caution">
    <text evidence="17">The sequence shown here is derived from an EMBL/GenBank/DDBJ whole genome shotgun (WGS) entry which is preliminary data.</text>
</comment>
<comment type="cofactor">
    <cofactor evidence="1">
        <name>heme</name>
        <dbReference type="ChEBI" id="CHEBI:30413"/>
    </cofactor>
</comment>
<evidence type="ECO:0000313" key="18">
    <source>
        <dbReference type="Proteomes" id="UP001553161"/>
    </source>
</evidence>
<evidence type="ECO:0000256" key="1">
    <source>
        <dbReference type="ARBA" id="ARBA00001971"/>
    </source>
</evidence>
<comment type="subunit">
    <text evidence="5">Part of an enzyme complex containing four subunits: a flavoprotein, an iron-sulfur protein, plus two membrane-anchoring proteins, SdhC and SdhD.</text>
</comment>
<keyword evidence="8" id="KW-0816">Tricarboxylic acid cycle</keyword>
<comment type="subcellular location">
    <subcellularLocation>
        <location evidence="3">Membrane</location>
        <topology evidence="3">Multi-pass membrane protein</topology>
    </subcellularLocation>
</comment>
<gene>
    <name evidence="17" type="primary">sdhD</name>
    <name evidence="17" type="ORF">AB0T83_03335</name>
</gene>
<keyword evidence="18" id="KW-1185">Reference proteome</keyword>
<keyword evidence="7" id="KW-0813">Transport</keyword>
<evidence type="ECO:0000256" key="10">
    <source>
        <dbReference type="ARBA" id="ARBA00022692"/>
    </source>
</evidence>
<keyword evidence="10 16" id="KW-0812">Transmembrane</keyword>
<evidence type="ECO:0000256" key="15">
    <source>
        <dbReference type="ARBA" id="ARBA00023136"/>
    </source>
</evidence>
<keyword evidence="15 16" id="KW-0472">Membrane</keyword>
<evidence type="ECO:0000313" key="17">
    <source>
        <dbReference type="EMBL" id="MEV8465816.1"/>
    </source>
</evidence>
<accession>A0ABV3L2T3</accession>
<dbReference type="Pfam" id="PF01127">
    <property type="entry name" value="Sdh_cyt"/>
    <property type="match status" value="1"/>
</dbReference>
<feature type="transmembrane region" description="Helical" evidence="16">
    <location>
        <begin position="99"/>
        <end position="119"/>
    </location>
</feature>
<proteinExistence type="predicted"/>
<keyword evidence="12" id="KW-0249">Electron transport</keyword>
<feature type="transmembrane region" description="Helical" evidence="16">
    <location>
        <begin position="23"/>
        <end position="41"/>
    </location>
</feature>
<evidence type="ECO:0000256" key="3">
    <source>
        <dbReference type="ARBA" id="ARBA00004141"/>
    </source>
</evidence>
<dbReference type="InterPro" id="IPR000701">
    <property type="entry name" value="SuccDH_FuR_B_TM-su"/>
</dbReference>
<evidence type="ECO:0000256" key="8">
    <source>
        <dbReference type="ARBA" id="ARBA00022532"/>
    </source>
</evidence>
<comment type="pathway">
    <text evidence="4">Carbohydrate metabolism; tricarboxylic acid cycle.</text>
</comment>
<reference evidence="17 18" key="1">
    <citation type="submission" date="2024-07" db="EMBL/GenBank/DDBJ databases">
        <authorList>
            <person name="Kang M."/>
        </authorList>
    </citation>
    <scope>NUCLEOTIDE SEQUENCE [LARGE SCALE GENOMIC DNA]</scope>
    <source>
        <strain evidence="17 18">DFM31</strain>
    </source>
</reference>
<protein>
    <recommendedName>
        <fullName evidence="6">Succinate dehydrogenase hydrophobic membrane anchor subunit</fullName>
    </recommendedName>
</protein>
<keyword evidence="11" id="KW-0479">Metal-binding</keyword>
<dbReference type="Gene3D" id="1.20.1300.10">
    <property type="entry name" value="Fumarate reductase/succinate dehydrogenase, transmembrane subunit"/>
    <property type="match status" value="1"/>
</dbReference>
<evidence type="ECO:0000256" key="11">
    <source>
        <dbReference type="ARBA" id="ARBA00022723"/>
    </source>
</evidence>
<dbReference type="SUPFAM" id="SSF81343">
    <property type="entry name" value="Fumarate reductase respiratory complex transmembrane subunits"/>
    <property type="match status" value="1"/>
</dbReference>
<evidence type="ECO:0000256" key="7">
    <source>
        <dbReference type="ARBA" id="ARBA00022448"/>
    </source>
</evidence>
<organism evidence="17 18">
    <name type="scientific">Meridianimarinicoccus marinus</name>
    <dbReference type="NCBI Taxonomy" id="3231483"/>
    <lineage>
        <taxon>Bacteria</taxon>
        <taxon>Pseudomonadati</taxon>
        <taxon>Pseudomonadota</taxon>
        <taxon>Alphaproteobacteria</taxon>
        <taxon>Rhodobacterales</taxon>
        <taxon>Paracoccaceae</taxon>
        <taxon>Meridianimarinicoccus</taxon>
    </lineage>
</organism>
<dbReference type="InterPro" id="IPR014312">
    <property type="entry name" value="Succ_DH_anchor"/>
</dbReference>
<dbReference type="RefSeq" id="WP_366191532.1">
    <property type="nucleotide sequence ID" value="NZ_JBFBVU010000002.1"/>
</dbReference>
<evidence type="ECO:0000256" key="12">
    <source>
        <dbReference type="ARBA" id="ARBA00022982"/>
    </source>
</evidence>
<dbReference type="EMBL" id="JBFBVU010000002">
    <property type="protein sequence ID" value="MEV8465816.1"/>
    <property type="molecule type" value="Genomic_DNA"/>
</dbReference>
<name>A0ABV3L2T3_9RHOB</name>
<evidence type="ECO:0000256" key="4">
    <source>
        <dbReference type="ARBA" id="ARBA00005163"/>
    </source>
</evidence>
<dbReference type="CDD" id="cd03495">
    <property type="entry name" value="SQR_TypeC_SdhD_like"/>
    <property type="match status" value="1"/>
</dbReference>
<evidence type="ECO:0000256" key="14">
    <source>
        <dbReference type="ARBA" id="ARBA00023004"/>
    </source>
</evidence>
<evidence type="ECO:0000256" key="6">
    <source>
        <dbReference type="ARBA" id="ARBA00019425"/>
    </source>
</evidence>
<keyword evidence="9" id="KW-0349">Heme</keyword>
<evidence type="ECO:0000256" key="9">
    <source>
        <dbReference type="ARBA" id="ARBA00022617"/>
    </source>
</evidence>